<keyword evidence="2" id="KW-0963">Cytoplasm</keyword>
<reference evidence="9" key="2">
    <citation type="submission" date="2025-08" db="UniProtKB">
        <authorList>
            <consortium name="Ensembl"/>
        </authorList>
    </citation>
    <scope>IDENTIFICATION</scope>
</reference>
<dbReference type="Bgee" id="ENSLOCG00000003055">
    <property type="expression patterns" value="Expressed in pharyngeal gill and 2 other cell types or tissues"/>
</dbReference>
<dbReference type="HOGENOM" id="CLU_002274_4_1_1"/>
<evidence type="ECO:0000256" key="5">
    <source>
        <dbReference type="ARBA" id="ARBA00022741"/>
    </source>
</evidence>
<evidence type="ECO:0000256" key="2">
    <source>
        <dbReference type="ARBA" id="ARBA00022490"/>
    </source>
</evidence>
<dbReference type="GO" id="GO:0005524">
    <property type="term" value="F:ATP binding"/>
    <property type="evidence" value="ECO:0007669"/>
    <property type="project" value="UniProtKB-KW"/>
</dbReference>
<evidence type="ECO:0000256" key="4">
    <source>
        <dbReference type="ARBA" id="ARBA00022737"/>
    </source>
</evidence>
<proteinExistence type="predicted"/>
<feature type="domain" description="NOD1/2 winged helix" evidence="8">
    <location>
        <begin position="54"/>
        <end position="109"/>
    </location>
</feature>
<dbReference type="SMART" id="SM00368">
    <property type="entry name" value="LRR_RI"/>
    <property type="match status" value="5"/>
</dbReference>
<keyword evidence="10" id="KW-1185">Reference proteome</keyword>
<dbReference type="Pfam" id="PF17779">
    <property type="entry name" value="WHD_NOD2"/>
    <property type="match status" value="1"/>
</dbReference>
<accession>W5M5D9</accession>
<dbReference type="EMBL" id="AHAT01036650">
    <property type="status" value="NOT_ANNOTATED_CDS"/>
    <property type="molecule type" value="Genomic_DNA"/>
</dbReference>
<dbReference type="InterPro" id="IPR041267">
    <property type="entry name" value="NLRP_HD2"/>
</dbReference>
<evidence type="ECO:0000313" key="9">
    <source>
        <dbReference type="Ensembl" id="ENSLOCP00000003597.1"/>
    </source>
</evidence>
<dbReference type="Gene3D" id="3.80.10.10">
    <property type="entry name" value="Ribonuclease Inhibitor"/>
    <property type="match status" value="2"/>
</dbReference>
<feature type="domain" description="NACHT LRR and PYD" evidence="7">
    <location>
        <begin position="111"/>
        <end position="239"/>
    </location>
</feature>
<evidence type="ECO:0008006" key="11">
    <source>
        <dbReference type="Google" id="ProtNLM"/>
    </source>
</evidence>
<organism evidence="9 10">
    <name type="scientific">Lepisosteus oculatus</name>
    <name type="common">Spotted gar</name>
    <dbReference type="NCBI Taxonomy" id="7918"/>
    <lineage>
        <taxon>Eukaryota</taxon>
        <taxon>Metazoa</taxon>
        <taxon>Chordata</taxon>
        <taxon>Craniata</taxon>
        <taxon>Vertebrata</taxon>
        <taxon>Euteleostomi</taxon>
        <taxon>Actinopterygii</taxon>
        <taxon>Neopterygii</taxon>
        <taxon>Holostei</taxon>
        <taxon>Semionotiformes</taxon>
        <taxon>Lepisosteidae</taxon>
        <taxon>Lepisosteus</taxon>
    </lineage>
</organism>
<dbReference type="InParanoid" id="W5M5D9"/>
<evidence type="ECO:0000256" key="1">
    <source>
        <dbReference type="ARBA" id="ARBA00004496"/>
    </source>
</evidence>
<dbReference type="InterPro" id="IPR032675">
    <property type="entry name" value="LRR_dom_sf"/>
</dbReference>
<dbReference type="GO" id="GO:0005737">
    <property type="term" value="C:cytoplasm"/>
    <property type="evidence" value="ECO:0007669"/>
    <property type="project" value="UniProtKB-SubCell"/>
</dbReference>
<dbReference type="SUPFAM" id="SSF52047">
    <property type="entry name" value="RNI-like"/>
    <property type="match status" value="1"/>
</dbReference>
<evidence type="ECO:0000313" key="10">
    <source>
        <dbReference type="Proteomes" id="UP000018468"/>
    </source>
</evidence>
<dbReference type="GeneTree" id="ENSGT01150000286927"/>
<dbReference type="EMBL" id="AHAT01036648">
    <property type="status" value="NOT_ANNOTATED_CDS"/>
    <property type="molecule type" value="Genomic_DNA"/>
</dbReference>
<dbReference type="AlphaFoldDB" id="W5M5D9"/>
<keyword evidence="4" id="KW-0677">Repeat</keyword>
<dbReference type="Ensembl" id="ENSLOCT00000003604.1">
    <property type="protein sequence ID" value="ENSLOCP00000003597.1"/>
    <property type="gene ID" value="ENSLOCG00000003055.1"/>
</dbReference>
<dbReference type="EMBL" id="AHAT01036647">
    <property type="status" value="NOT_ANNOTATED_CDS"/>
    <property type="molecule type" value="Genomic_DNA"/>
</dbReference>
<keyword evidence="5" id="KW-0547">Nucleotide-binding</keyword>
<dbReference type="Pfam" id="PF17776">
    <property type="entry name" value="NLRC4_HD2"/>
    <property type="match status" value="1"/>
</dbReference>
<sequence length="538" mass="60768">CWIVVSVLEHTLEENSEESPKTLTGLYTNFLLVLLTAKEGKEKKENILISNQEAILKLGNLAFESLEKDITVFHEKDLREYGININNSSLYSGVCKEIFNLFEEKVYSFLHLTVQEYFVALYIFGSNHNNYFNPLKKKYKDSTLKRKSKLTLNKNALERAIQSSNGHLDFFVRFLLGIEIENNQKLLKGFLLHSQDYPSDIQKTAEHIKKRIKTTSSPERCMNLFRCLSELKDQSLLDEFNVTLDVKNSGQSLSPSQCSALAYFSLLSDVFVFDVFDVFDMSKYATSEECVWRLIPVAKTCRASIFSSCNTQPKTQFIVVMEKLLLQHSNLRELDLSVNKLGDSAVKLFFVALMHPNCKLKTLRMVKCGLTKRCCEDLVSALQSQYSTLKELDLKLNNIQQTESVLKHTAIDRVPSPGKCLNVYRMGSCGLTEKCCEGLASAVRSPHNRELSLSENKLGDSGVKLLSAALRDPDCKLTALWMLSCGLTKKCCKDVASVIQSRHSSLRKLDLSYNDLGDSGMKLLTAALKDPNCKLETL</sequence>
<dbReference type="Proteomes" id="UP000018468">
    <property type="component" value="Linkage group LG28"/>
</dbReference>
<reference evidence="9" key="3">
    <citation type="submission" date="2025-09" db="UniProtKB">
        <authorList>
            <consortium name="Ensembl"/>
        </authorList>
    </citation>
    <scope>IDENTIFICATION</scope>
</reference>
<dbReference type="EMBL" id="AHAT01036649">
    <property type="status" value="NOT_ANNOTATED_CDS"/>
    <property type="molecule type" value="Genomic_DNA"/>
</dbReference>
<evidence type="ECO:0000259" key="8">
    <source>
        <dbReference type="Pfam" id="PF17779"/>
    </source>
</evidence>
<dbReference type="PANTHER" id="PTHR24106">
    <property type="entry name" value="NACHT, LRR AND CARD DOMAINS-CONTAINING"/>
    <property type="match status" value="1"/>
</dbReference>
<protein>
    <recommendedName>
        <fullName evidence="11">NACHT LRR and PYD domain-containing protein</fullName>
    </recommendedName>
</protein>
<evidence type="ECO:0000259" key="7">
    <source>
        <dbReference type="Pfam" id="PF17776"/>
    </source>
</evidence>
<dbReference type="STRING" id="7918.ENSLOCP00000003597"/>
<comment type="subcellular location">
    <subcellularLocation>
        <location evidence="1">Cytoplasm</location>
    </subcellularLocation>
</comment>
<keyword evidence="6" id="KW-0067">ATP-binding</keyword>
<reference evidence="10" key="1">
    <citation type="submission" date="2011-12" db="EMBL/GenBank/DDBJ databases">
        <title>The Draft Genome of Lepisosteus oculatus.</title>
        <authorList>
            <consortium name="The Broad Institute Genome Assembly &amp; Analysis Group"/>
            <consortium name="Computational R&amp;D Group"/>
            <consortium name="and Sequencing Platform"/>
            <person name="Di Palma F."/>
            <person name="Alfoldi J."/>
            <person name="Johnson J."/>
            <person name="Berlin A."/>
            <person name="Gnerre S."/>
            <person name="Jaffe D."/>
            <person name="MacCallum I."/>
            <person name="Young S."/>
            <person name="Walker B.J."/>
            <person name="Lander E.S."/>
            <person name="Lindblad-Toh K."/>
        </authorList>
    </citation>
    <scope>NUCLEOTIDE SEQUENCE [LARGE SCALE GENOMIC DNA]</scope>
</reference>
<dbReference type="InterPro" id="IPR041075">
    <property type="entry name" value="NOD1/2_WH"/>
</dbReference>
<keyword evidence="3" id="KW-0433">Leucine-rich repeat</keyword>
<name>W5M5D9_LEPOC</name>
<dbReference type="InterPro" id="IPR001611">
    <property type="entry name" value="Leu-rich_rpt"/>
</dbReference>
<dbReference type="eggNOG" id="ENOG502SBIG">
    <property type="taxonomic scope" value="Eukaryota"/>
</dbReference>
<dbReference type="Pfam" id="PF13516">
    <property type="entry name" value="LRR_6"/>
    <property type="match status" value="4"/>
</dbReference>
<dbReference type="InterPro" id="IPR051261">
    <property type="entry name" value="NLR"/>
</dbReference>
<evidence type="ECO:0000256" key="6">
    <source>
        <dbReference type="ARBA" id="ARBA00022840"/>
    </source>
</evidence>
<evidence type="ECO:0000256" key="3">
    <source>
        <dbReference type="ARBA" id="ARBA00022614"/>
    </source>
</evidence>